<keyword evidence="2" id="KW-1185">Reference proteome</keyword>
<protein>
    <submittedName>
        <fullName evidence="3">Mlh1_C domain-containing protein</fullName>
    </submittedName>
</protein>
<reference evidence="3" key="1">
    <citation type="submission" date="2016-11" db="UniProtKB">
        <authorList>
            <consortium name="WormBaseParasite"/>
        </authorList>
    </citation>
    <scope>IDENTIFICATION</scope>
</reference>
<dbReference type="WBParaSite" id="L893_g15170.t1">
    <property type="protein sequence ID" value="L893_g15170.t1"/>
    <property type="gene ID" value="L893_g15170"/>
</dbReference>
<feature type="compositionally biased region" description="Basic and acidic residues" evidence="1">
    <location>
        <begin position="1"/>
        <end position="15"/>
    </location>
</feature>
<organism evidence="2 3">
    <name type="scientific">Steinernema glaseri</name>
    <dbReference type="NCBI Taxonomy" id="37863"/>
    <lineage>
        <taxon>Eukaryota</taxon>
        <taxon>Metazoa</taxon>
        <taxon>Ecdysozoa</taxon>
        <taxon>Nematoda</taxon>
        <taxon>Chromadorea</taxon>
        <taxon>Rhabditida</taxon>
        <taxon>Tylenchina</taxon>
        <taxon>Panagrolaimomorpha</taxon>
        <taxon>Strongyloidoidea</taxon>
        <taxon>Steinernematidae</taxon>
        <taxon>Steinernema</taxon>
    </lineage>
</organism>
<dbReference type="Proteomes" id="UP000095287">
    <property type="component" value="Unplaced"/>
</dbReference>
<evidence type="ECO:0000256" key="1">
    <source>
        <dbReference type="SAM" id="MobiDB-lite"/>
    </source>
</evidence>
<evidence type="ECO:0000313" key="3">
    <source>
        <dbReference type="WBParaSite" id="L893_g15170.t1"/>
    </source>
</evidence>
<accession>A0A1I7YD52</accession>
<name>A0A1I7YD52_9BILA</name>
<feature type="region of interest" description="Disordered" evidence="1">
    <location>
        <begin position="1"/>
        <end position="39"/>
    </location>
</feature>
<evidence type="ECO:0000313" key="2">
    <source>
        <dbReference type="Proteomes" id="UP000095287"/>
    </source>
</evidence>
<dbReference type="AlphaFoldDB" id="A0A1I7YD52"/>
<proteinExistence type="predicted"/>
<sequence length="138" mass="15406">MADVRSGRQEARFEEKEGEEAQEGLSGGGDHSRTDSEEALTTKDLFAPRSYQCPDAALSLRTVCLRICDFLISAHGSYLFYEDDVESAARVYRVLKVPNFGLYFLIFAPILNTPVDGLEESGVSLLRRKPYKVTSVHI</sequence>